<dbReference type="RefSeq" id="WP_186559592.1">
    <property type="nucleotide sequence ID" value="NZ_JACNMF010000001.1"/>
</dbReference>
<dbReference type="Pfam" id="PF08889">
    <property type="entry name" value="WbqC"/>
    <property type="match status" value="1"/>
</dbReference>
<dbReference type="InterPro" id="IPR014985">
    <property type="entry name" value="WbqC"/>
</dbReference>
<evidence type="ECO:0000313" key="1">
    <source>
        <dbReference type="EMBL" id="MBC3757747.1"/>
    </source>
</evidence>
<dbReference type="Proteomes" id="UP000656244">
    <property type="component" value="Unassembled WGS sequence"/>
</dbReference>
<dbReference type="AlphaFoldDB" id="A0A923KJT0"/>
<evidence type="ECO:0000313" key="2">
    <source>
        <dbReference type="Proteomes" id="UP000656244"/>
    </source>
</evidence>
<gene>
    <name evidence="1" type="ORF">H7U19_04985</name>
</gene>
<keyword evidence="2" id="KW-1185">Reference proteome</keyword>
<sequence>MKLGIMQPYFMPYLGYIGLVNYVDHFILFDTPQFIRHGWIERNQILKLDGEPMYIKVPLIKHSRNTSIKDVSINNRINWKDKILAQLSHYKKRAPHYSSVIKMLDSIFEYDYESIVDLNYKALSEVCSYLDIKTPISIWSEMDIEIESVNSPDEWALNICKALNADSYYNPPGGRSFFDIEKYDKAGVKLNFLEVNQRSYKQFSEGFVPYLSIIDTLMFCDKEEIRLILNDLNIKQE</sequence>
<name>A0A923KJT0_9FLAO</name>
<protein>
    <submittedName>
        <fullName evidence="1">WbqC family protein</fullName>
    </submittedName>
</protein>
<proteinExistence type="predicted"/>
<reference evidence="1" key="1">
    <citation type="submission" date="2020-08" db="EMBL/GenBank/DDBJ databases">
        <title>Hyunsoonleella sp. strain SJ7 genome sequencing and assembly.</title>
        <authorList>
            <person name="Kim I."/>
        </authorList>
    </citation>
    <scope>NUCLEOTIDE SEQUENCE</scope>
    <source>
        <strain evidence="1">SJ7</strain>
    </source>
</reference>
<accession>A0A923KJT0</accession>
<comment type="caution">
    <text evidence="1">The sequence shown here is derived from an EMBL/GenBank/DDBJ whole genome shotgun (WGS) entry which is preliminary data.</text>
</comment>
<dbReference type="EMBL" id="JACNMF010000001">
    <property type="protein sequence ID" value="MBC3757747.1"/>
    <property type="molecule type" value="Genomic_DNA"/>
</dbReference>
<organism evidence="1 2">
    <name type="scientific">Hyunsoonleella aquatilis</name>
    <dbReference type="NCBI Taxonomy" id="2762758"/>
    <lineage>
        <taxon>Bacteria</taxon>
        <taxon>Pseudomonadati</taxon>
        <taxon>Bacteroidota</taxon>
        <taxon>Flavobacteriia</taxon>
        <taxon>Flavobacteriales</taxon>
        <taxon>Flavobacteriaceae</taxon>
    </lineage>
</organism>